<dbReference type="GO" id="GO:0004479">
    <property type="term" value="F:methionyl-tRNA formyltransferase activity"/>
    <property type="evidence" value="ECO:0007669"/>
    <property type="project" value="UniProtKB-EC"/>
</dbReference>
<dbReference type="STRING" id="675824.A0A1E3Q170"/>
<proteinExistence type="predicted"/>
<evidence type="ECO:0000313" key="3">
    <source>
        <dbReference type="EMBL" id="ODQ70902.1"/>
    </source>
</evidence>
<evidence type="ECO:0000256" key="1">
    <source>
        <dbReference type="ARBA" id="ARBA00012261"/>
    </source>
</evidence>
<dbReference type="GO" id="GO:0005739">
    <property type="term" value="C:mitochondrion"/>
    <property type="evidence" value="ECO:0007669"/>
    <property type="project" value="TreeGrafter"/>
</dbReference>
<dbReference type="Pfam" id="PF00551">
    <property type="entry name" value="Formyl_trans_N"/>
    <property type="match status" value="1"/>
</dbReference>
<dbReference type="InterPro" id="IPR041711">
    <property type="entry name" value="Met-tRNA-FMT_N"/>
</dbReference>
<dbReference type="EMBL" id="KV454299">
    <property type="protein sequence ID" value="ODQ70902.1"/>
    <property type="molecule type" value="Genomic_DNA"/>
</dbReference>
<accession>A0A1E3Q170</accession>
<dbReference type="Proteomes" id="UP000094385">
    <property type="component" value="Unassembled WGS sequence"/>
</dbReference>
<protein>
    <recommendedName>
        <fullName evidence="1">methionyl-tRNA formyltransferase</fullName>
        <ecNumber evidence="1">2.1.2.9</ecNumber>
    </recommendedName>
</protein>
<dbReference type="Gene3D" id="3.40.50.12230">
    <property type="match status" value="1"/>
</dbReference>
<dbReference type="SUPFAM" id="SSF53328">
    <property type="entry name" value="Formyltransferase"/>
    <property type="match status" value="1"/>
</dbReference>
<feature type="domain" description="Formyl transferase N-terminal" evidence="2">
    <location>
        <begin position="64"/>
        <end position="244"/>
    </location>
</feature>
<dbReference type="PANTHER" id="PTHR11138">
    <property type="entry name" value="METHIONYL-TRNA FORMYLTRANSFERASE"/>
    <property type="match status" value="1"/>
</dbReference>
<evidence type="ECO:0000259" key="2">
    <source>
        <dbReference type="Pfam" id="PF00551"/>
    </source>
</evidence>
<keyword evidence="4" id="KW-1185">Reference proteome</keyword>
<organism evidence="3 4">
    <name type="scientific">Lipomyces starkeyi NRRL Y-11557</name>
    <dbReference type="NCBI Taxonomy" id="675824"/>
    <lineage>
        <taxon>Eukaryota</taxon>
        <taxon>Fungi</taxon>
        <taxon>Dikarya</taxon>
        <taxon>Ascomycota</taxon>
        <taxon>Saccharomycotina</taxon>
        <taxon>Lipomycetes</taxon>
        <taxon>Lipomycetales</taxon>
        <taxon>Lipomycetaceae</taxon>
        <taxon>Lipomyces</taxon>
    </lineage>
</organism>
<evidence type="ECO:0000313" key="4">
    <source>
        <dbReference type="Proteomes" id="UP000094385"/>
    </source>
</evidence>
<dbReference type="EC" id="2.1.2.9" evidence="1"/>
<dbReference type="InterPro" id="IPR036477">
    <property type="entry name" value="Formyl_transf_N_sf"/>
</dbReference>
<name>A0A1E3Q170_LIPST</name>
<reference evidence="3 4" key="1">
    <citation type="journal article" date="2016" name="Proc. Natl. Acad. Sci. U.S.A.">
        <title>Comparative genomics of biotechnologically important yeasts.</title>
        <authorList>
            <person name="Riley R."/>
            <person name="Haridas S."/>
            <person name="Wolfe K.H."/>
            <person name="Lopes M.R."/>
            <person name="Hittinger C.T."/>
            <person name="Goeker M."/>
            <person name="Salamov A.A."/>
            <person name="Wisecaver J.H."/>
            <person name="Long T.M."/>
            <person name="Calvey C.H."/>
            <person name="Aerts A.L."/>
            <person name="Barry K.W."/>
            <person name="Choi C."/>
            <person name="Clum A."/>
            <person name="Coughlan A.Y."/>
            <person name="Deshpande S."/>
            <person name="Douglass A.P."/>
            <person name="Hanson S.J."/>
            <person name="Klenk H.-P."/>
            <person name="LaButti K.M."/>
            <person name="Lapidus A."/>
            <person name="Lindquist E.A."/>
            <person name="Lipzen A.M."/>
            <person name="Meier-Kolthoff J.P."/>
            <person name="Ohm R.A."/>
            <person name="Otillar R.P."/>
            <person name="Pangilinan J.L."/>
            <person name="Peng Y."/>
            <person name="Rokas A."/>
            <person name="Rosa C.A."/>
            <person name="Scheuner C."/>
            <person name="Sibirny A.A."/>
            <person name="Slot J.C."/>
            <person name="Stielow J.B."/>
            <person name="Sun H."/>
            <person name="Kurtzman C.P."/>
            <person name="Blackwell M."/>
            <person name="Grigoriev I.V."/>
            <person name="Jeffries T.W."/>
        </authorList>
    </citation>
    <scope>NUCLEOTIDE SEQUENCE [LARGE SCALE GENOMIC DNA]</scope>
    <source>
        <strain evidence="3 4">NRRL Y-11557</strain>
    </source>
</reference>
<sequence length="407" mass="46366">MKCFSLLSTRSALSAPLTLVDYYSAHTLPLLSQPPLRRFLTRHIYVYGRQCLFSTRAIREKPIRVIFFGSDQFSMACLDELVTYKRHAQDAFDVDLHVAVRKPKRAGRNLKQLREVPLAALARDYSLPLHAAEETEDFKNLQALGFDLAVAVSYGKLIPSSFIQSTTFGGINVHPSFLPRHSGPAPIQWAIYHNDPTTGVTIQTLHPHSFDKGRILRNSDPVRIYDTDSYETLLSRLCVAASNLLRDFFKTLVEKVHEPEDFWTAFKPVLERKYTYSHAPKIDPDMRRVRWHADTADRVDAAFRAFGGPLWTFARVASQRKGRVEDKLRRVLLYGVSIHELGDPGHPDPDLEEDVPPGFVKFESNDESMIVQTLRGKVRVESAKIEGRQKKLKATDLVYPIFMSDKD</sequence>
<dbReference type="AlphaFoldDB" id="A0A1E3Q170"/>
<dbReference type="InterPro" id="IPR002376">
    <property type="entry name" value="Formyl_transf_N"/>
</dbReference>
<dbReference type="PANTHER" id="PTHR11138:SF5">
    <property type="entry name" value="METHIONYL-TRNA FORMYLTRANSFERASE, MITOCHONDRIAL"/>
    <property type="match status" value="1"/>
</dbReference>
<dbReference type="CDD" id="cd08646">
    <property type="entry name" value="FMT_core_Met-tRNA-FMT_N"/>
    <property type="match status" value="1"/>
</dbReference>
<dbReference type="OrthoDB" id="10268103at2759"/>
<gene>
    <name evidence="3" type="ORF">LIPSTDRAFT_161705</name>
</gene>